<dbReference type="InterPro" id="IPR045107">
    <property type="entry name" value="SAC3/GANP/THP3"/>
</dbReference>
<protein>
    <recommendedName>
        <fullName evidence="2">SAC3/GANP/THP3 conserved domain-containing protein</fullName>
    </recommendedName>
</protein>
<feature type="domain" description="SAC3/GANP/THP3 conserved" evidence="2">
    <location>
        <begin position="65"/>
        <end position="319"/>
    </location>
</feature>
<dbReference type="Pfam" id="PF03399">
    <property type="entry name" value="SAC3_GANP"/>
    <property type="match status" value="1"/>
</dbReference>
<comment type="caution">
    <text evidence="3">The sequence shown here is derived from an EMBL/GenBank/DDBJ whole genome shotgun (WGS) entry which is preliminary data.</text>
</comment>
<dbReference type="Proteomes" id="UP001420932">
    <property type="component" value="Unassembled WGS sequence"/>
</dbReference>
<proteinExistence type="predicted"/>
<dbReference type="Gene3D" id="1.25.40.990">
    <property type="match status" value="1"/>
</dbReference>
<dbReference type="GO" id="GO:0005737">
    <property type="term" value="C:cytoplasm"/>
    <property type="evidence" value="ECO:0007669"/>
    <property type="project" value="TreeGrafter"/>
</dbReference>
<accession>A0AAP0LI76</accession>
<keyword evidence="4" id="KW-1185">Reference proteome</keyword>
<organism evidence="3 4">
    <name type="scientific">Stephania yunnanensis</name>
    <dbReference type="NCBI Taxonomy" id="152371"/>
    <lineage>
        <taxon>Eukaryota</taxon>
        <taxon>Viridiplantae</taxon>
        <taxon>Streptophyta</taxon>
        <taxon>Embryophyta</taxon>
        <taxon>Tracheophyta</taxon>
        <taxon>Spermatophyta</taxon>
        <taxon>Magnoliopsida</taxon>
        <taxon>Ranunculales</taxon>
        <taxon>Menispermaceae</taxon>
        <taxon>Menispermoideae</taxon>
        <taxon>Cissampelideae</taxon>
        <taxon>Stephania</taxon>
    </lineage>
</organism>
<evidence type="ECO:0000256" key="1">
    <source>
        <dbReference type="SAM" id="MobiDB-lite"/>
    </source>
</evidence>
<dbReference type="GO" id="GO:0070390">
    <property type="term" value="C:transcription export complex 2"/>
    <property type="evidence" value="ECO:0007669"/>
    <property type="project" value="TreeGrafter"/>
</dbReference>
<dbReference type="AlphaFoldDB" id="A0AAP0LI76"/>
<dbReference type="PANTHER" id="PTHR12436">
    <property type="entry name" value="80 KDA MCM3-ASSOCIATED PROTEIN"/>
    <property type="match status" value="1"/>
</dbReference>
<feature type="region of interest" description="Disordered" evidence="1">
    <location>
        <begin position="450"/>
        <end position="470"/>
    </location>
</feature>
<feature type="region of interest" description="Disordered" evidence="1">
    <location>
        <begin position="1"/>
        <end position="64"/>
    </location>
</feature>
<reference evidence="3 4" key="1">
    <citation type="submission" date="2024-01" db="EMBL/GenBank/DDBJ databases">
        <title>Genome assemblies of Stephania.</title>
        <authorList>
            <person name="Yang L."/>
        </authorList>
    </citation>
    <scope>NUCLEOTIDE SEQUENCE [LARGE SCALE GENOMIC DNA]</scope>
    <source>
        <strain evidence="3">YNDBR</strain>
        <tissue evidence="3">Leaf</tissue>
    </source>
</reference>
<sequence length="824" mass="94965">MERRNLGFSRSRRPSSTSSKPNQSNTTSSQSKNKRVQTKEDRFTADDSSEDSSNSSPIVGTCADMCPARERAQRERLRDLSVFERLNGSPGRTSPSLAVKKFCRTMSTTNVQPSDVRPLQVLQDTLTYLLNLFNSSSEYPFEIVHDFIFDRTRAIRQDLSMQNVVNDQAVGMHEEMVKFHIISHYRLSRCIDNPDASSLRHLNMEQLLKSLTSLYDLYEANQISRSVNKNKAEFYSFYVLLHLGSKSQLMGESLSLWFRRLAGSIIKSKEMCFARRVLRVGNFTRFIATTASEASDLQLCLMEPYIAEESEMESFCHACGLETSMDEAGNKLLPTKQSKKIKDLCGSLATRRGPKLQSKQDRLIEMEKENKEEEPSKSDKQEILILPPHWDEEDTELYEQFPHEFSIIRQFLDELVAKKQREEEWRSGFHQFCTLTRRWCELYKAETQQHSPSPKSYKAEKQQLQQQHSLSPKSYEAEIQQLQQQHRLSPKLYEAEMRGLFLNDKVTDEGKWFNDFLGFCIFIGKRNYNSVDEQEWLHRFHQLRSLRRSKDLDEVASDPVEKEWVDDFSRFCNSLMRLKMYTDPSALAFFLLENHFYPLKSIKVERKQEQLSAKEFLEDLDQFCSLFGAQVAKSKQKKLEWLDEFHQLLALFPENGDDDGVDWDQMEQLARAGPVFGHMQSAISTEKSSSSSSSSSSPALNYCRVDNTNDASIALSPSTLHASLVFSNNVCDPNKVLDMVSQRNTPNDLQTLLLPELRLLSSLEDMEISCCSGLYHQLLISPKAQLPPLQSLRIIDCPLLEKQYGGIEGMRRELDYIPDIVIME</sequence>
<dbReference type="EMBL" id="JBBNAF010000001">
    <property type="protein sequence ID" value="KAK9170567.1"/>
    <property type="molecule type" value="Genomic_DNA"/>
</dbReference>
<name>A0AAP0LI76_9MAGN</name>
<dbReference type="PANTHER" id="PTHR12436:SF3">
    <property type="entry name" value="GERMINAL-CENTER ASSOCIATED NUCLEAR PROTEIN"/>
    <property type="match status" value="1"/>
</dbReference>
<evidence type="ECO:0000313" key="4">
    <source>
        <dbReference type="Proteomes" id="UP001420932"/>
    </source>
</evidence>
<feature type="compositionally biased region" description="Low complexity" evidence="1">
    <location>
        <begin position="14"/>
        <end position="31"/>
    </location>
</feature>
<evidence type="ECO:0000313" key="3">
    <source>
        <dbReference type="EMBL" id="KAK9170567.1"/>
    </source>
</evidence>
<gene>
    <name evidence="3" type="ORF">Syun_002707</name>
</gene>
<dbReference type="InterPro" id="IPR005062">
    <property type="entry name" value="SAC3/GANP/THP3_conserved"/>
</dbReference>
<evidence type="ECO:0000259" key="2">
    <source>
        <dbReference type="Pfam" id="PF03399"/>
    </source>
</evidence>
<dbReference type="GO" id="GO:0006406">
    <property type="term" value="P:mRNA export from nucleus"/>
    <property type="evidence" value="ECO:0007669"/>
    <property type="project" value="TreeGrafter"/>
</dbReference>